<feature type="region of interest" description="Disordered" evidence="1">
    <location>
        <begin position="86"/>
        <end position="111"/>
    </location>
</feature>
<dbReference type="Proteomes" id="UP000006281">
    <property type="component" value="Chromosome"/>
</dbReference>
<dbReference type="PATRIC" id="fig|1179773.3.peg.3820"/>
<dbReference type="EMBL" id="HE804045">
    <property type="protein sequence ID" value="CCH31110.1"/>
    <property type="molecule type" value="Genomic_DNA"/>
</dbReference>
<reference evidence="3 4" key="1">
    <citation type="journal article" date="2012" name="BMC Genomics">
        <title>Complete genome sequence of Saccharothrix espanaensis DSM 44229T and comparison to the other completely sequenced Pseudonocardiaceae.</title>
        <authorList>
            <person name="Strobel T."/>
            <person name="Al-Dilaimi A."/>
            <person name="Blom J."/>
            <person name="Gessner A."/>
            <person name="Kalinowski J."/>
            <person name="Luzhetska M."/>
            <person name="Puhler A."/>
            <person name="Szczepanowski R."/>
            <person name="Bechthold A."/>
            <person name="Ruckert C."/>
        </authorList>
    </citation>
    <scope>NUCLEOTIDE SEQUENCE [LARGE SCALE GENOMIC DNA]</scope>
    <source>
        <strain evidence="4">ATCC 51144 / DSM 44229 / JCM 9112 / NBRC 15066 / NRRL 15764</strain>
    </source>
</reference>
<protein>
    <submittedName>
        <fullName evidence="3">Uncharacterized protein</fullName>
    </submittedName>
</protein>
<feature type="region of interest" description="Disordered" evidence="1">
    <location>
        <begin position="1"/>
        <end position="27"/>
    </location>
</feature>
<evidence type="ECO:0000313" key="3">
    <source>
        <dbReference type="EMBL" id="CCH31110.1"/>
    </source>
</evidence>
<evidence type="ECO:0000313" key="4">
    <source>
        <dbReference type="Proteomes" id="UP000006281"/>
    </source>
</evidence>
<proteinExistence type="predicted"/>
<dbReference type="HOGENOM" id="CLU_1069143_0_0_11"/>
<name>K0JTL3_SACES</name>
<sequence>MSNRVALYEPSRPATIPVGPHRGGQQVGNFRTVPLRRGGPGQYHGTVSDSSRPPAKSVVVSLFAVAATAVVAASVLTVVAVAKAGPSRGSAAESGERPSPTPRESGQPRAAGLPLCLVGSWLTVEEQSMVKFYNDADPILFSSSGRHYEFRPDGTGTERQDNVTLTGTHQGNELKIVANGTNEFKWKATDKQLTYLSRTNTTITYSFYDQRGLIATQPQEAKQDLNEVDDYACEGNQAAETNPAGYRARWARTDGSGVYG</sequence>
<keyword evidence="2" id="KW-1133">Transmembrane helix</keyword>
<dbReference type="STRING" id="1179773.BN6_38190"/>
<dbReference type="KEGG" id="sesp:BN6_38190"/>
<feature type="transmembrane region" description="Helical" evidence="2">
    <location>
        <begin position="58"/>
        <end position="82"/>
    </location>
</feature>
<evidence type="ECO:0000256" key="2">
    <source>
        <dbReference type="SAM" id="Phobius"/>
    </source>
</evidence>
<keyword evidence="2" id="KW-0812">Transmembrane</keyword>
<keyword evidence="2" id="KW-0472">Membrane</keyword>
<organism evidence="3 4">
    <name type="scientific">Saccharothrix espanaensis (strain ATCC 51144 / DSM 44229 / JCM 9112 / NBRC 15066 / NRRL 15764)</name>
    <dbReference type="NCBI Taxonomy" id="1179773"/>
    <lineage>
        <taxon>Bacteria</taxon>
        <taxon>Bacillati</taxon>
        <taxon>Actinomycetota</taxon>
        <taxon>Actinomycetes</taxon>
        <taxon>Pseudonocardiales</taxon>
        <taxon>Pseudonocardiaceae</taxon>
        <taxon>Saccharothrix</taxon>
    </lineage>
</organism>
<dbReference type="eggNOG" id="ENOG5032J0G">
    <property type="taxonomic scope" value="Bacteria"/>
</dbReference>
<keyword evidence="4" id="KW-1185">Reference proteome</keyword>
<gene>
    <name evidence="3" type="ordered locus">BN6_38190</name>
</gene>
<dbReference type="AlphaFoldDB" id="K0JTL3"/>
<accession>K0JTL3</accession>
<evidence type="ECO:0000256" key="1">
    <source>
        <dbReference type="SAM" id="MobiDB-lite"/>
    </source>
</evidence>